<keyword evidence="3" id="KW-0547">Nucleotide-binding</keyword>
<evidence type="ECO:0000256" key="2">
    <source>
        <dbReference type="ARBA" id="ARBA00022448"/>
    </source>
</evidence>
<sequence>MNTVIDIQDVSWKRQGKPILSDVNWKVLKGEHWAIFGLNGSGKTTLLNMINGYIWPTTGTLSVLGQIFGQTDMRELRKSIGWVSSSLQERLKENAVAEDIIVSGKFASIGLYDQASHDDFQKAYQIMEQLGCSHLYGRTYQTCSQGEKQKILIARGLMSSPELLILDEPTSGLDFLSREDLLDSVHQLANEKNAPTILFVTHHIEEILPVFTQTLLLREGSIFASGKTEDILTTETLSAFLNTPVEVSWQNDRSWMKLPMKVPGTSRDL</sequence>
<dbReference type="Proteomes" id="UP000269301">
    <property type="component" value="Unassembled WGS sequence"/>
</dbReference>
<keyword evidence="2" id="KW-0813">Transport</keyword>
<dbReference type="PROSITE" id="PS50893">
    <property type="entry name" value="ABC_TRANSPORTER_2"/>
    <property type="match status" value="1"/>
</dbReference>
<dbReference type="Gene3D" id="3.40.50.300">
    <property type="entry name" value="P-loop containing nucleotide triphosphate hydrolases"/>
    <property type="match status" value="1"/>
</dbReference>
<dbReference type="PANTHER" id="PTHR42734">
    <property type="entry name" value="METAL TRANSPORT SYSTEM ATP-BINDING PROTEIN TM_0124-RELATED"/>
    <property type="match status" value="1"/>
</dbReference>
<dbReference type="InterPro" id="IPR027417">
    <property type="entry name" value="P-loop_NTPase"/>
</dbReference>
<dbReference type="SMART" id="SM00382">
    <property type="entry name" value="AAA"/>
    <property type="match status" value="1"/>
</dbReference>
<dbReference type="RefSeq" id="WP_121203505.1">
    <property type="nucleotide sequence ID" value="NZ_RBZP01000002.1"/>
</dbReference>
<dbReference type="PROSITE" id="PS00211">
    <property type="entry name" value="ABC_TRANSPORTER_1"/>
    <property type="match status" value="1"/>
</dbReference>
<accession>A0A495A854</accession>
<dbReference type="Pfam" id="PF00005">
    <property type="entry name" value="ABC_tran"/>
    <property type="match status" value="1"/>
</dbReference>
<evidence type="ECO:0000313" key="6">
    <source>
        <dbReference type="EMBL" id="RKQ35833.1"/>
    </source>
</evidence>
<comment type="similarity">
    <text evidence="1">Belongs to the ABC transporter superfamily.</text>
</comment>
<name>A0A495A854_9BACI</name>
<reference evidence="6 7" key="1">
    <citation type="journal article" date="2016" name="Int. J. Syst. Evol. Microbiol.">
        <title>Oceanobacillus halophilus sp. nov., a novel moderately halophilic bacterium from a hypersaline lake.</title>
        <authorList>
            <person name="Amoozegar M.A."/>
            <person name="Bagheri M."/>
            <person name="Makhdoumi A."/>
            <person name="Nikou M.M."/>
            <person name="Fazeli S.A.S."/>
            <person name="Schumann P."/>
            <person name="Sproer C."/>
            <person name="Sanchez-Porro C."/>
            <person name="Ventosa A."/>
        </authorList>
    </citation>
    <scope>NUCLEOTIDE SEQUENCE [LARGE SCALE GENOMIC DNA]</scope>
    <source>
        <strain evidence="6 7">DSM 23996</strain>
    </source>
</reference>
<evidence type="ECO:0000256" key="4">
    <source>
        <dbReference type="ARBA" id="ARBA00022840"/>
    </source>
</evidence>
<evidence type="ECO:0000256" key="1">
    <source>
        <dbReference type="ARBA" id="ARBA00005417"/>
    </source>
</evidence>
<keyword evidence="7" id="KW-1185">Reference proteome</keyword>
<dbReference type="GO" id="GO:0016887">
    <property type="term" value="F:ATP hydrolysis activity"/>
    <property type="evidence" value="ECO:0007669"/>
    <property type="project" value="InterPro"/>
</dbReference>
<keyword evidence="4 6" id="KW-0067">ATP-binding</keyword>
<comment type="caution">
    <text evidence="6">The sequence shown here is derived from an EMBL/GenBank/DDBJ whole genome shotgun (WGS) entry which is preliminary data.</text>
</comment>
<dbReference type="InterPro" id="IPR003439">
    <property type="entry name" value="ABC_transporter-like_ATP-bd"/>
</dbReference>
<dbReference type="InterPro" id="IPR050153">
    <property type="entry name" value="Metal_Ion_Import_ABC"/>
</dbReference>
<dbReference type="AlphaFoldDB" id="A0A495A854"/>
<dbReference type="SUPFAM" id="SSF52540">
    <property type="entry name" value="P-loop containing nucleoside triphosphate hydrolases"/>
    <property type="match status" value="1"/>
</dbReference>
<evidence type="ECO:0000256" key="3">
    <source>
        <dbReference type="ARBA" id="ARBA00022741"/>
    </source>
</evidence>
<dbReference type="GO" id="GO:0005524">
    <property type="term" value="F:ATP binding"/>
    <property type="evidence" value="ECO:0007669"/>
    <property type="project" value="UniProtKB-KW"/>
</dbReference>
<feature type="domain" description="ABC transporter" evidence="5">
    <location>
        <begin position="5"/>
        <end position="244"/>
    </location>
</feature>
<evidence type="ECO:0000259" key="5">
    <source>
        <dbReference type="PROSITE" id="PS50893"/>
    </source>
</evidence>
<evidence type="ECO:0000313" key="7">
    <source>
        <dbReference type="Proteomes" id="UP000269301"/>
    </source>
</evidence>
<dbReference type="OrthoDB" id="9789994at2"/>
<proteinExistence type="inferred from homology"/>
<gene>
    <name evidence="6" type="ORF">D8M06_06145</name>
</gene>
<dbReference type="PANTHER" id="PTHR42734:SF6">
    <property type="entry name" value="MOLYBDATE IMPORT ATP-BINDING PROTEIN MOLC"/>
    <property type="match status" value="1"/>
</dbReference>
<dbReference type="InterPro" id="IPR017871">
    <property type="entry name" value="ABC_transporter-like_CS"/>
</dbReference>
<protein>
    <submittedName>
        <fullName evidence="6">ABC transporter ATP-binding protein</fullName>
    </submittedName>
</protein>
<organism evidence="6 7">
    <name type="scientific">Oceanobacillus halophilus</name>
    <dbReference type="NCBI Taxonomy" id="930130"/>
    <lineage>
        <taxon>Bacteria</taxon>
        <taxon>Bacillati</taxon>
        <taxon>Bacillota</taxon>
        <taxon>Bacilli</taxon>
        <taxon>Bacillales</taxon>
        <taxon>Bacillaceae</taxon>
        <taxon>Oceanobacillus</taxon>
    </lineage>
</organism>
<dbReference type="InterPro" id="IPR003593">
    <property type="entry name" value="AAA+_ATPase"/>
</dbReference>
<dbReference type="EMBL" id="RBZP01000002">
    <property type="protein sequence ID" value="RKQ35833.1"/>
    <property type="molecule type" value="Genomic_DNA"/>
</dbReference>